<reference evidence="1 2" key="1">
    <citation type="submission" date="2015-04" db="EMBL/GenBank/DDBJ databases">
        <title>Lasius niger genome sequencing.</title>
        <authorList>
            <person name="Konorov E.A."/>
            <person name="Nikitin M.A."/>
            <person name="Kirill M.V."/>
            <person name="Chang P."/>
        </authorList>
    </citation>
    <scope>NUCLEOTIDE SEQUENCE [LARGE SCALE GENOMIC DNA]</scope>
    <source>
        <tissue evidence="1">Whole</tissue>
    </source>
</reference>
<dbReference type="OrthoDB" id="7554908at2759"/>
<dbReference type="Proteomes" id="UP000036403">
    <property type="component" value="Unassembled WGS sequence"/>
</dbReference>
<dbReference type="EMBL" id="LBMM01012656">
    <property type="protein sequence ID" value="KMQ86070.1"/>
    <property type="molecule type" value="Genomic_DNA"/>
</dbReference>
<dbReference type="PaxDb" id="67767-A0A0J7N0A5"/>
<gene>
    <name evidence="1" type="ORF">RF55_15058</name>
</gene>
<comment type="caution">
    <text evidence="1">The sequence shown here is derived from an EMBL/GenBank/DDBJ whole genome shotgun (WGS) entry which is preliminary data.</text>
</comment>
<dbReference type="STRING" id="67767.A0A0J7N0A5"/>
<protein>
    <submittedName>
        <fullName evidence="1">Copia protein</fullName>
    </submittedName>
</protein>
<sequence length="122" mass="14094">MDNELARIERLKGLENWGTWKFQVKILIQAPDALEIINGRIERPRPPTATGTGSAELLAEYRKNLKTWNILDSKAQKIIATMVSEQPLLHIMNCQSSKEMWDKLHEVFESKNETAKHILQQQ</sequence>
<accession>A0A0J7N0A5</accession>
<keyword evidence="2" id="KW-1185">Reference proteome</keyword>
<proteinExistence type="predicted"/>
<evidence type="ECO:0000313" key="1">
    <source>
        <dbReference type="EMBL" id="KMQ86070.1"/>
    </source>
</evidence>
<dbReference type="AlphaFoldDB" id="A0A0J7N0A5"/>
<evidence type="ECO:0000313" key="2">
    <source>
        <dbReference type="Proteomes" id="UP000036403"/>
    </source>
</evidence>
<dbReference type="Pfam" id="PF14223">
    <property type="entry name" value="Retrotran_gag_2"/>
    <property type="match status" value="1"/>
</dbReference>
<organism evidence="1 2">
    <name type="scientific">Lasius niger</name>
    <name type="common">Black garden ant</name>
    <dbReference type="NCBI Taxonomy" id="67767"/>
    <lineage>
        <taxon>Eukaryota</taxon>
        <taxon>Metazoa</taxon>
        <taxon>Ecdysozoa</taxon>
        <taxon>Arthropoda</taxon>
        <taxon>Hexapoda</taxon>
        <taxon>Insecta</taxon>
        <taxon>Pterygota</taxon>
        <taxon>Neoptera</taxon>
        <taxon>Endopterygota</taxon>
        <taxon>Hymenoptera</taxon>
        <taxon>Apocrita</taxon>
        <taxon>Aculeata</taxon>
        <taxon>Formicoidea</taxon>
        <taxon>Formicidae</taxon>
        <taxon>Formicinae</taxon>
        <taxon>Lasius</taxon>
        <taxon>Lasius</taxon>
    </lineage>
</organism>
<name>A0A0J7N0A5_LASNI</name>